<accession>A0A6L5QNV6</accession>
<sequence>MQRNPTLDHIFWHTLNGAHRQWSSGTDTARRYTQGFSPIIAFADPAQPDFAALQPWCAAGEHFYCENWTGAAPPGWRIDAETTMFRMLWDGPLPAADPAPDAVPLRPEHAQQALDLATLCKPGPFGIRTIELGDYFGYFDGERLMAMAGERLRAPGLTEISGVCTHPDDQGRGLARRLIGKLIRRHMLRDERSFLHVMRTNPAHQLYLKMGFKDYLESTVRVVVAE</sequence>
<dbReference type="InterPro" id="IPR013653">
    <property type="entry name" value="GCN5-like_dom"/>
</dbReference>
<comment type="caution">
    <text evidence="2">The sequence shown here is derived from an EMBL/GenBank/DDBJ whole genome shotgun (WGS) entry which is preliminary data.</text>
</comment>
<dbReference type="Gene3D" id="3.40.630.30">
    <property type="match status" value="1"/>
</dbReference>
<dbReference type="InterPro" id="IPR016181">
    <property type="entry name" value="Acyl_CoA_acyltransferase"/>
</dbReference>
<evidence type="ECO:0000313" key="2">
    <source>
        <dbReference type="EMBL" id="MRX11534.1"/>
    </source>
</evidence>
<dbReference type="SUPFAM" id="SSF55729">
    <property type="entry name" value="Acyl-CoA N-acyltransferases (Nat)"/>
    <property type="match status" value="1"/>
</dbReference>
<feature type="domain" description="N-acetyltransferase" evidence="1">
    <location>
        <begin position="100"/>
        <end position="226"/>
    </location>
</feature>
<reference evidence="2 3" key="1">
    <citation type="submission" date="2019-11" db="EMBL/GenBank/DDBJ databases">
        <title>Novel species isolated from a subtropical stream in China.</title>
        <authorList>
            <person name="Lu H."/>
        </authorList>
    </citation>
    <scope>NUCLEOTIDE SEQUENCE [LARGE SCALE GENOMIC DNA]</scope>
    <source>
        <strain evidence="2 3">FT25W</strain>
    </source>
</reference>
<dbReference type="Proteomes" id="UP000481037">
    <property type="component" value="Unassembled WGS sequence"/>
</dbReference>
<gene>
    <name evidence="2" type="ORF">GJ697_27280</name>
</gene>
<name>A0A6L5QNV6_9BURK</name>
<proteinExistence type="predicted"/>
<dbReference type="GO" id="GO:0016747">
    <property type="term" value="F:acyltransferase activity, transferring groups other than amino-acyl groups"/>
    <property type="evidence" value="ECO:0007669"/>
    <property type="project" value="InterPro"/>
</dbReference>
<keyword evidence="3" id="KW-1185">Reference proteome</keyword>
<dbReference type="AlphaFoldDB" id="A0A6L5QNV6"/>
<organism evidence="2 3">
    <name type="scientific">Duganella alba</name>
    <dbReference type="NCBI Taxonomy" id="2666081"/>
    <lineage>
        <taxon>Bacteria</taxon>
        <taxon>Pseudomonadati</taxon>
        <taxon>Pseudomonadota</taxon>
        <taxon>Betaproteobacteria</taxon>
        <taxon>Burkholderiales</taxon>
        <taxon>Oxalobacteraceae</taxon>
        <taxon>Telluria group</taxon>
        <taxon>Duganella</taxon>
    </lineage>
</organism>
<dbReference type="Pfam" id="PF08445">
    <property type="entry name" value="FR47"/>
    <property type="match status" value="1"/>
</dbReference>
<dbReference type="PROSITE" id="PS51186">
    <property type="entry name" value="GNAT"/>
    <property type="match status" value="1"/>
</dbReference>
<dbReference type="RefSeq" id="WP_154370086.1">
    <property type="nucleotide sequence ID" value="NZ_WKJM01000036.1"/>
</dbReference>
<dbReference type="InterPro" id="IPR000182">
    <property type="entry name" value="GNAT_dom"/>
</dbReference>
<dbReference type="EMBL" id="WKJM01000036">
    <property type="protein sequence ID" value="MRX11534.1"/>
    <property type="molecule type" value="Genomic_DNA"/>
</dbReference>
<dbReference type="CDD" id="cd04301">
    <property type="entry name" value="NAT_SF"/>
    <property type="match status" value="1"/>
</dbReference>
<evidence type="ECO:0000313" key="3">
    <source>
        <dbReference type="Proteomes" id="UP000481037"/>
    </source>
</evidence>
<evidence type="ECO:0000259" key="1">
    <source>
        <dbReference type="PROSITE" id="PS51186"/>
    </source>
</evidence>
<protein>
    <submittedName>
        <fullName evidence="2">GNAT family N-acetyltransferase</fullName>
    </submittedName>
</protein>
<keyword evidence="2" id="KW-0808">Transferase</keyword>